<sequence length="85" mass="9452">MKVQKNSRYTVLKETGNKTGYLAQKHAQVAAKNLKLLMAGENESKMTTYRAESANMAIVSVGRRDAMQSVAIYNNQCLDSKLLQV</sequence>
<name>A0AAP0LI21_9ROSI</name>
<gene>
    <name evidence="1" type="ORF">WN944_027488</name>
</gene>
<dbReference type="AlphaFoldDB" id="A0AAP0LI21"/>
<organism evidence="1 2">
    <name type="scientific">Citrus x changshan-huyou</name>
    <dbReference type="NCBI Taxonomy" id="2935761"/>
    <lineage>
        <taxon>Eukaryota</taxon>
        <taxon>Viridiplantae</taxon>
        <taxon>Streptophyta</taxon>
        <taxon>Embryophyta</taxon>
        <taxon>Tracheophyta</taxon>
        <taxon>Spermatophyta</taxon>
        <taxon>Magnoliopsida</taxon>
        <taxon>eudicotyledons</taxon>
        <taxon>Gunneridae</taxon>
        <taxon>Pentapetalae</taxon>
        <taxon>rosids</taxon>
        <taxon>malvids</taxon>
        <taxon>Sapindales</taxon>
        <taxon>Rutaceae</taxon>
        <taxon>Aurantioideae</taxon>
        <taxon>Citrus</taxon>
    </lineage>
</organism>
<evidence type="ECO:0000313" key="1">
    <source>
        <dbReference type="EMBL" id="KAK9175481.1"/>
    </source>
</evidence>
<evidence type="ECO:0000313" key="2">
    <source>
        <dbReference type="Proteomes" id="UP001428341"/>
    </source>
</evidence>
<dbReference type="EMBL" id="JBCGBO010000025">
    <property type="protein sequence ID" value="KAK9175481.1"/>
    <property type="molecule type" value="Genomic_DNA"/>
</dbReference>
<accession>A0AAP0LI21</accession>
<comment type="caution">
    <text evidence="1">The sequence shown here is derived from an EMBL/GenBank/DDBJ whole genome shotgun (WGS) entry which is preliminary data.</text>
</comment>
<protein>
    <submittedName>
        <fullName evidence="1">Uncharacterized protein</fullName>
    </submittedName>
</protein>
<dbReference type="Proteomes" id="UP001428341">
    <property type="component" value="Unassembled WGS sequence"/>
</dbReference>
<keyword evidence="2" id="KW-1185">Reference proteome</keyword>
<proteinExistence type="predicted"/>
<reference evidence="1 2" key="1">
    <citation type="submission" date="2024-05" db="EMBL/GenBank/DDBJ databases">
        <title>Haplotype-resolved chromosome-level genome assembly of Huyou (Citrus changshanensis).</title>
        <authorList>
            <person name="Miao C."/>
            <person name="Chen W."/>
            <person name="Wu Y."/>
            <person name="Wang L."/>
            <person name="Zhao S."/>
            <person name="Grierson D."/>
            <person name="Xu C."/>
            <person name="Chen K."/>
        </authorList>
    </citation>
    <scope>NUCLEOTIDE SEQUENCE [LARGE SCALE GENOMIC DNA]</scope>
    <source>
        <strain evidence="1">01-14</strain>
        <tissue evidence="1">Leaf</tissue>
    </source>
</reference>